<dbReference type="InterPro" id="IPR011013">
    <property type="entry name" value="Gal_mutarotase_sf_dom"/>
</dbReference>
<dbReference type="Pfam" id="PF17137">
    <property type="entry name" value="DUF5110"/>
    <property type="match status" value="1"/>
</dbReference>
<feature type="domain" description="Glycoside hydrolase family 31 N-terminal" evidence="5">
    <location>
        <begin position="43"/>
        <end position="207"/>
    </location>
</feature>
<dbReference type="Pfam" id="PF01055">
    <property type="entry name" value="Glyco_hydro_31_2nd"/>
    <property type="match status" value="1"/>
</dbReference>
<dbReference type="SUPFAM" id="SSF51445">
    <property type="entry name" value="(Trans)glycosidases"/>
    <property type="match status" value="1"/>
</dbReference>
<dbReference type="PANTHER" id="PTHR22762:SF166">
    <property type="entry name" value="ALPHA-GLUCOSIDASE"/>
    <property type="match status" value="1"/>
</dbReference>
<dbReference type="InterPro" id="IPR017853">
    <property type="entry name" value="GH"/>
</dbReference>
<keyword evidence="2 8" id="KW-0326">Glycosidase</keyword>
<evidence type="ECO:0000259" key="7">
    <source>
        <dbReference type="Pfam" id="PF21365"/>
    </source>
</evidence>
<evidence type="ECO:0000313" key="8">
    <source>
        <dbReference type="EMBL" id="SUX48927.1"/>
    </source>
</evidence>
<dbReference type="EC" id="3.2.1.177" evidence="8"/>
<evidence type="ECO:0000313" key="9">
    <source>
        <dbReference type="Proteomes" id="UP000254282"/>
    </source>
</evidence>
<gene>
    <name evidence="8" type="primary">yicI</name>
    <name evidence="8" type="ORF">NCTC13532_04538</name>
</gene>
<dbReference type="Gene3D" id="2.60.40.1760">
    <property type="entry name" value="glycosyl hydrolase (family 31)"/>
    <property type="match status" value="1"/>
</dbReference>
<dbReference type="SUPFAM" id="SSF74650">
    <property type="entry name" value="Galactose mutarotase-like"/>
    <property type="match status" value="1"/>
</dbReference>
<dbReference type="InterPro" id="IPR000322">
    <property type="entry name" value="Glyco_hydro_31_TIM"/>
</dbReference>
<evidence type="ECO:0000256" key="1">
    <source>
        <dbReference type="ARBA" id="ARBA00007806"/>
    </source>
</evidence>
<sequence>MKNIILAFFLTCFSSTLFHASEVLSYTKKGNQVIFNCKDGSKLSLTINSNAVIKIWYDKAGKLTRSNPSFAVVNDKLENMGEVNVNEETSAYEIFTSKLRIRINKNPMQLQIFDKYQKLIFSDFKDQGHVSDAKAVKAYKVLRNDEQFFGLGEKTGTLNRRGKNYKMWNSDRPCYSVTEDPIAKSIPFFMSSYRYGIFLDNTYKSEFKFGTESQDYYSFEAPDGAFVYYFIYGKDYKEIQQQYIALTGQPIMPPKWALGFAQSRGLYTKENQALEVAAEFRKRKIPIDVIYQDIGWTQNLQDFEWRKDNYTDPKGMLKKLKANGFKMIVSQDPVISKKDNKQYVEANKLGYFVKDIRTDKAYEMPWPWGGNCGVVDFTLPAVADWWGKYQQKPLDDGISGFWTDMGEPAWSNEEDTDRLNMKHHLGMHDEIHNVFGLTWDKVVKEQFEKRNPNKRIFQMTRSAYAGLQRYTFGWTNDSGNGNDVLDGWAQMENQVAVGISAGLGGIPFWTTDISGYCGDITDYPAMAELYTRWMQFGVFCPLSRAHHEGDNAVEPWMFGEVAEKNTKAAIELKYQLFPYLYTYSRKAHDTGLPITRGLFMEYPNDTEAVKIDNQFIFGEELLVAPVLKKGERVKRVYLPDGEWIDFNDKKTEYLGGQTVAYKAPLNTIPIFVKKASILPMMPVMQYIHEKKNYPVFFHIFPNYEDEKTSFTLYEDEGENQDYLKDIFSKTNITCTTKVAGYDIEITPEDKGFCQSDKRNFVLSILTEQKPKSVLVNGNEIPFLAVDVLDFEKDTTKIQWSWDEKGSKLLIKIPDNRTKININVNN</sequence>
<comment type="similarity">
    <text evidence="1 2">Belongs to the glycosyl hydrolase 31 family.</text>
</comment>
<dbReference type="GO" id="GO:0005975">
    <property type="term" value="P:carbohydrate metabolic process"/>
    <property type="evidence" value="ECO:0007669"/>
    <property type="project" value="InterPro"/>
</dbReference>
<dbReference type="Gene3D" id="2.60.40.1180">
    <property type="entry name" value="Golgi alpha-mannosidase II"/>
    <property type="match status" value="2"/>
</dbReference>
<feature type="domain" description="Glycosyl hydrolase family 31 C-terminal" evidence="7">
    <location>
        <begin position="591"/>
        <end position="678"/>
    </location>
</feature>
<dbReference type="Proteomes" id="UP000254282">
    <property type="component" value="Unassembled WGS sequence"/>
</dbReference>
<dbReference type="PANTHER" id="PTHR22762">
    <property type="entry name" value="ALPHA-GLUCOSIDASE"/>
    <property type="match status" value="1"/>
</dbReference>
<organism evidence="8 9">
    <name type="scientific">Chryseobacterium indoltheticum</name>
    <dbReference type="NCBI Taxonomy" id="254"/>
    <lineage>
        <taxon>Bacteria</taxon>
        <taxon>Pseudomonadati</taxon>
        <taxon>Bacteroidota</taxon>
        <taxon>Flavobacteriia</taxon>
        <taxon>Flavobacteriales</taxon>
        <taxon>Weeksellaceae</taxon>
        <taxon>Chryseobacterium group</taxon>
        <taxon>Chryseobacterium</taxon>
    </lineage>
</organism>
<evidence type="ECO:0000259" key="6">
    <source>
        <dbReference type="Pfam" id="PF17137"/>
    </source>
</evidence>
<feature type="domain" description="DUF5110" evidence="6">
    <location>
        <begin position="697"/>
        <end position="765"/>
    </location>
</feature>
<dbReference type="Pfam" id="PF13802">
    <property type="entry name" value="Gal_mutarotas_2"/>
    <property type="match status" value="1"/>
</dbReference>
<feature type="chain" id="PRO_5016921014" evidence="3">
    <location>
        <begin position="21"/>
        <end position="825"/>
    </location>
</feature>
<dbReference type="Pfam" id="PF21365">
    <property type="entry name" value="Glyco_hydro_31_3rd"/>
    <property type="match status" value="1"/>
</dbReference>
<feature type="domain" description="Glycoside hydrolase family 31 TIM barrel" evidence="4">
    <location>
        <begin position="250"/>
        <end position="582"/>
    </location>
</feature>
<dbReference type="InterPro" id="IPR025887">
    <property type="entry name" value="Glyco_hydro_31_N_dom"/>
</dbReference>
<keyword evidence="2 8" id="KW-0378">Hydrolase</keyword>
<dbReference type="SUPFAM" id="SSF51011">
    <property type="entry name" value="Glycosyl hydrolase domain"/>
    <property type="match status" value="1"/>
</dbReference>
<dbReference type="InterPro" id="IPR033403">
    <property type="entry name" value="DUF5110"/>
</dbReference>
<evidence type="ECO:0000256" key="3">
    <source>
        <dbReference type="SAM" id="SignalP"/>
    </source>
</evidence>
<dbReference type="EMBL" id="UFVR01000004">
    <property type="protein sequence ID" value="SUX48927.1"/>
    <property type="molecule type" value="Genomic_DNA"/>
</dbReference>
<dbReference type="GO" id="GO:0061634">
    <property type="term" value="F:alpha-D-xyloside xylohydrolase"/>
    <property type="evidence" value="ECO:0007669"/>
    <property type="project" value="UniProtKB-EC"/>
</dbReference>
<dbReference type="RefSeq" id="WP_115621898.1">
    <property type="nucleotide sequence ID" value="NZ_UFVR01000004.1"/>
</dbReference>
<dbReference type="GO" id="GO:0030246">
    <property type="term" value="F:carbohydrate binding"/>
    <property type="evidence" value="ECO:0007669"/>
    <property type="project" value="InterPro"/>
</dbReference>
<dbReference type="CDD" id="cd14752">
    <property type="entry name" value="GH31_N"/>
    <property type="match status" value="1"/>
</dbReference>
<dbReference type="AlphaFoldDB" id="A0A381FRA9"/>
<dbReference type="Gene3D" id="3.20.20.80">
    <property type="entry name" value="Glycosidases"/>
    <property type="match status" value="1"/>
</dbReference>
<evidence type="ECO:0000259" key="5">
    <source>
        <dbReference type="Pfam" id="PF13802"/>
    </source>
</evidence>
<dbReference type="InterPro" id="IPR013780">
    <property type="entry name" value="Glyco_hydro_b"/>
</dbReference>
<feature type="signal peptide" evidence="3">
    <location>
        <begin position="1"/>
        <end position="20"/>
    </location>
</feature>
<evidence type="ECO:0000259" key="4">
    <source>
        <dbReference type="Pfam" id="PF01055"/>
    </source>
</evidence>
<name>A0A381FRA9_9FLAO</name>
<protein>
    <submittedName>
        <fullName evidence="8">Alpha-xylosidase</fullName>
        <ecNumber evidence="8">3.2.1.177</ecNumber>
    </submittedName>
</protein>
<proteinExistence type="inferred from homology"/>
<accession>A0A381FRA9</accession>
<reference evidence="8 9" key="1">
    <citation type="submission" date="2018-06" db="EMBL/GenBank/DDBJ databases">
        <authorList>
            <consortium name="Pathogen Informatics"/>
            <person name="Doyle S."/>
        </authorList>
    </citation>
    <scope>NUCLEOTIDE SEQUENCE [LARGE SCALE GENOMIC DNA]</scope>
    <source>
        <strain evidence="8 9">NCTC13532</strain>
    </source>
</reference>
<dbReference type="InterPro" id="IPR048395">
    <property type="entry name" value="Glyco_hydro_31_C"/>
</dbReference>
<evidence type="ECO:0000256" key="2">
    <source>
        <dbReference type="RuleBase" id="RU361185"/>
    </source>
</evidence>
<keyword evidence="3" id="KW-0732">Signal</keyword>